<dbReference type="CDD" id="cd04301">
    <property type="entry name" value="NAT_SF"/>
    <property type="match status" value="1"/>
</dbReference>
<sequence length="161" mass="18343">MNPSHSLTVRQAEYSDIEALAPLFDAYRQFYKQPSDVERAERFLRDNLEQQQSVIFFAYTEDSSRPLGFTQLYPTLSSIAMMRVWTLNDLFVHPDARKQGVARALMKAAEAHARVTGAKGLQLSTAVDNVTAQRLYVAMGYVRDDAFLHYYLNISHTNSSE</sequence>
<dbReference type="OrthoDB" id="9792929at2"/>
<dbReference type="EMBL" id="FMTT01000035">
    <property type="protein sequence ID" value="SCW72790.1"/>
    <property type="molecule type" value="Genomic_DNA"/>
</dbReference>
<keyword evidence="4" id="KW-0687">Ribonucleoprotein</keyword>
<dbReference type="InterPro" id="IPR050832">
    <property type="entry name" value="Bact_Acetyltransf"/>
</dbReference>
<keyword evidence="5" id="KW-1185">Reference proteome</keyword>
<dbReference type="GO" id="GO:0016747">
    <property type="term" value="F:acyltransferase activity, transferring groups other than amino-acyl groups"/>
    <property type="evidence" value="ECO:0007669"/>
    <property type="project" value="InterPro"/>
</dbReference>
<dbReference type="AlphaFoldDB" id="A0A1G4SUF2"/>
<evidence type="ECO:0000259" key="3">
    <source>
        <dbReference type="PROSITE" id="PS51186"/>
    </source>
</evidence>
<name>A0A1G4SUF2_9BACL</name>
<dbReference type="Gene3D" id="3.40.630.30">
    <property type="match status" value="1"/>
</dbReference>
<evidence type="ECO:0000256" key="1">
    <source>
        <dbReference type="ARBA" id="ARBA00022679"/>
    </source>
</evidence>
<dbReference type="RefSeq" id="WP_090674687.1">
    <property type="nucleotide sequence ID" value="NZ_FMTT01000035.1"/>
</dbReference>
<evidence type="ECO:0000256" key="2">
    <source>
        <dbReference type="ARBA" id="ARBA00023315"/>
    </source>
</evidence>
<accession>A0A1G4SUF2</accession>
<dbReference type="STRING" id="624147.SAMN04487970_103552"/>
<feature type="domain" description="N-acetyltransferase" evidence="3">
    <location>
        <begin position="7"/>
        <end position="161"/>
    </location>
</feature>
<protein>
    <submittedName>
        <fullName evidence="4">Ribosomal protein S18 acetylase RimI</fullName>
    </submittedName>
</protein>
<evidence type="ECO:0000313" key="4">
    <source>
        <dbReference type="EMBL" id="SCW72790.1"/>
    </source>
</evidence>
<dbReference type="Proteomes" id="UP000198601">
    <property type="component" value="Unassembled WGS sequence"/>
</dbReference>
<dbReference type="InterPro" id="IPR016181">
    <property type="entry name" value="Acyl_CoA_acyltransferase"/>
</dbReference>
<dbReference type="Pfam" id="PF00583">
    <property type="entry name" value="Acetyltransf_1"/>
    <property type="match status" value="1"/>
</dbReference>
<dbReference type="PROSITE" id="PS51186">
    <property type="entry name" value="GNAT"/>
    <property type="match status" value="1"/>
</dbReference>
<dbReference type="InterPro" id="IPR000182">
    <property type="entry name" value="GNAT_dom"/>
</dbReference>
<keyword evidence="1" id="KW-0808">Transferase</keyword>
<keyword evidence="2" id="KW-0012">Acyltransferase</keyword>
<organism evidence="4 5">
    <name type="scientific">Paenibacillus tianmuensis</name>
    <dbReference type="NCBI Taxonomy" id="624147"/>
    <lineage>
        <taxon>Bacteria</taxon>
        <taxon>Bacillati</taxon>
        <taxon>Bacillota</taxon>
        <taxon>Bacilli</taxon>
        <taxon>Bacillales</taxon>
        <taxon>Paenibacillaceae</taxon>
        <taxon>Paenibacillus</taxon>
    </lineage>
</organism>
<gene>
    <name evidence="4" type="ORF">SAMN04487970_103552</name>
</gene>
<proteinExistence type="predicted"/>
<reference evidence="5" key="1">
    <citation type="submission" date="2016-10" db="EMBL/GenBank/DDBJ databases">
        <authorList>
            <person name="Varghese N."/>
            <person name="Submissions S."/>
        </authorList>
    </citation>
    <scope>NUCLEOTIDE SEQUENCE [LARGE SCALE GENOMIC DNA]</scope>
    <source>
        <strain evidence="5">CGMCC 1.8946</strain>
    </source>
</reference>
<dbReference type="PANTHER" id="PTHR43877">
    <property type="entry name" value="AMINOALKYLPHOSPHONATE N-ACETYLTRANSFERASE-RELATED-RELATED"/>
    <property type="match status" value="1"/>
</dbReference>
<dbReference type="SUPFAM" id="SSF55729">
    <property type="entry name" value="Acyl-CoA N-acyltransferases (Nat)"/>
    <property type="match status" value="1"/>
</dbReference>
<evidence type="ECO:0000313" key="5">
    <source>
        <dbReference type="Proteomes" id="UP000198601"/>
    </source>
</evidence>
<keyword evidence="4" id="KW-0689">Ribosomal protein</keyword>
<dbReference type="GO" id="GO:0005840">
    <property type="term" value="C:ribosome"/>
    <property type="evidence" value="ECO:0007669"/>
    <property type="project" value="UniProtKB-KW"/>
</dbReference>